<dbReference type="InterPro" id="IPR036388">
    <property type="entry name" value="WH-like_DNA-bd_sf"/>
</dbReference>
<dbReference type="Gene3D" id="3.30.420.40">
    <property type="match status" value="2"/>
</dbReference>
<protein>
    <submittedName>
        <fullName evidence="2">ROK family transcriptional regulator</fullName>
    </submittedName>
</protein>
<organism evidence="2 3">
    <name type="scientific">Octadecabacter arcticus 238</name>
    <dbReference type="NCBI Taxonomy" id="391616"/>
    <lineage>
        <taxon>Bacteria</taxon>
        <taxon>Pseudomonadati</taxon>
        <taxon>Pseudomonadota</taxon>
        <taxon>Alphaproteobacteria</taxon>
        <taxon>Rhodobacterales</taxon>
        <taxon>Roseobacteraceae</taxon>
        <taxon>Octadecabacter</taxon>
    </lineage>
</organism>
<evidence type="ECO:0000313" key="2">
    <source>
        <dbReference type="EMBL" id="AGI74587.1"/>
    </source>
</evidence>
<dbReference type="SUPFAM" id="SSF53067">
    <property type="entry name" value="Actin-like ATPase domain"/>
    <property type="match status" value="1"/>
</dbReference>
<dbReference type="Proteomes" id="UP000004688">
    <property type="component" value="Chromosome"/>
</dbReference>
<dbReference type="STRING" id="391616.OA238_c47500"/>
<dbReference type="EMBL" id="CP003742">
    <property type="protein sequence ID" value="AGI74587.1"/>
    <property type="molecule type" value="Genomic_DNA"/>
</dbReference>
<dbReference type="AlphaFoldDB" id="M9RQX4"/>
<dbReference type="OrthoDB" id="9810372at2"/>
<dbReference type="PANTHER" id="PTHR18964:SF149">
    <property type="entry name" value="BIFUNCTIONAL UDP-N-ACETYLGLUCOSAMINE 2-EPIMERASE_N-ACETYLMANNOSAMINE KINASE"/>
    <property type="match status" value="1"/>
</dbReference>
<comment type="similarity">
    <text evidence="1">Belongs to the ROK (NagC/XylR) family.</text>
</comment>
<dbReference type="InterPro" id="IPR000600">
    <property type="entry name" value="ROK"/>
</dbReference>
<dbReference type="KEGG" id="oar:OA238_c47500"/>
<dbReference type="RefSeq" id="WP_015497505.1">
    <property type="nucleotide sequence ID" value="NC_020908.1"/>
</dbReference>
<name>M9RQX4_9RHOB</name>
<dbReference type="PANTHER" id="PTHR18964">
    <property type="entry name" value="ROK (REPRESSOR, ORF, KINASE) FAMILY"/>
    <property type="match status" value="1"/>
</dbReference>
<gene>
    <name evidence="2" type="ORF">OA238_c47500</name>
</gene>
<dbReference type="SUPFAM" id="SSF46785">
    <property type="entry name" value="Winged helix' DNA-binding domain"/>
    <property type="match status" value="1"/>
</dbReference>
<dbReference type="InterPro" id="IPR043129">
    <property type="entry name" value="ATPase_NBD"/>
</dbReference>
<accession>M9RQX4</accession>
<keyword evidence="3" id="KW-1185">Reference proteome</keyword>
<dbReference type="eggNOG" id="COG1940">
    <property type="taxonomic scope" value="Bacteria"/>
</dbReference>
<evidence type="ECO:0000256" key="1">
    <source>
        <dbReference type="ARBA" id="ARBA00006479"/>
    </source>
</evidence>
<sequence>MPPKSQNVDTMRNFNRANVMKLVLEFPGIDRSRLAVDTGLTNATMTRIVQELLASGLVSETTDKTVSQGRGRPRTGLEINAKGGYVLGLSILALNTSVVLADLSGAMIGSVSVEPADLSDARRTLDEICAAAEKMVSDHGVERNQVLAAGVAIAGYLDVEGGTWLHSPYLRWPPFDVRKSLTNRLNLPITVENVNRCIAVAETRIGCCVGMTDVFLVRAALGLGAASISNGQVLRGHNNTAGQIGHFPEGSDGVMCSCGKSDCITMAASGWAILDQLELRDAAGDGLDLLEDQGAKLLAVLEQSQSDVKIAQIIRQAGSALGRHCVTLLRALDPERIVLAGPLGRSAIYGQAFRDSLVRNGISAEIITAHDKSISASAMAASALSLAENVYSPTFDVQKMLTRKSDDARASEKTVLVL</sequence>
<dbReference type="Pfam" id="PF00480">
    <property type="entry name" value="ROK"/>
    <property type="match status" value="1"/>
</dbReference>
<dbReference type="InterPro" id="IPR036390">
    <property type="entry name" value="WH_DNA-bd_sf"/>
</dbReference>
<proteinExistence type="inferred from homology"/>
<dbReference type="Gene3D" id="1.10.10.10">
    <property type="entry name" value="Winged helix-like DNA-binding domain superfamily/Winged helix DNA-binding domain"/>
    <property type="match status" value="1"/>
</dbReference>
<dbReference type="HOGENOM" id="CLU_036604_13_1_5"/>
<reference evidence="2 3" key="1">
    <citation type="journal article" date="2013" name="PLoS ONE">
        <title>Poles Apart: Arctic and Antarctic Octadecabacter strains Share High Genome Plasticity and a New Type of Xanthorhodopsin.</title>
        <authorList>
            <person name="Vollmers J."/>
            <person name="Voget S."/>
            <person name="Dietrich S."/>
            <person name="Gollnow K."/>
            <person name="Smits M."/>
            <person name="Meyer K."/>
            <person name="Brinkhoff T."/>
            <person name="Simon M."/>
            <person name="Daniel R."/>
        </authorList>
    </citation>
    <scope>NUCLEOTIDE SEQUENCE [LARGE SCALE GENOMIC DNA]</scope>
    <source>
        <strain evidence="2 3">238</strain>
    </source>
</reference>
<evidence type="ECO:0000313" key="3">
    <source>
        <dbReference type="Proteomes" id="UP000004688"/>
    </source>
</evidence>